<name>A0ABX7AB64_9GAMM</name>
<sequence length="403" mass="47379">MKPIGKRTQRDYSLAFKLAVVDQVEKGELTYKQAQYRYGIQGRSTVLVWLRKHGRLDWSEGTPNTLYKGAAMNQTSEQQTPEQRIKALEKELEEMQLKADFFEAVVKVMDRDFGVRPLKKAQSRVIKEKTVEKLTVTKACRFMKITRQAYYKRQDTSDKRKKLDAIIVCAVKSERTVHPRLGVRKLHFLLKQKQLIIGRDRLFSLLREHRLLVPNKRSYHRTTLSHHRFHRHPNLIKSGFIPSQPEQLWVADITYLSTHEGDTYLSLITDAYSRKIVGYHLDDNMKTKAVKKSFVQALKKRSSTTTLIHHSDRGLQYCSSEYQEIHKKHNIQCSMTDGYDCYQNALAERVNGILKMEYLLIKPRNLEQARRLVEESIQIYNERRPHLSLNYKTPDEVHRAFYT</sequence>
<dbReference type="EMBL" id="CP067099">
    <property type="protein sequence ID" value="QQO60600.1"/>
    <property type="molecule type" value="Genomic_DNA"/>
</dbReference>
<evidence type="ECO:0000313" key="7">
    <source>
        <dbReference type="EMBL" id="QQO63690.1"/>
    </source>
</evidence>
<dbReference type="SUPFAM" id="SSF53098">
    <property type="entry name" value="Ribonuclease H-like"/>
    <property type="match status" value="1"/>
</dbReference>
<dbReference type="Pfam" id="PF00665">
    <property type="entry name" value="rve"/>
    <property type="match status" value="1"/>
</dbReference>
<evidence type="ECO:0000313" key="5">
    <source>
        <dbReference type="EMBL" id="QQO61099.1"/>
    </source>
</evidence>
<reference evidence="5" key="1">
    <citation type="journal article" date="2020" name="Chemosphere">
        <title>Discovery of a novel native bacterium of Providencia sp. with high biosorption and oxidation ability of manganese for bioleaching of heavy metal contaminated soils.</title>
        <authorList>
            <person name="Li D."/>
            <person name="Li R."/>
            <person name="Ding Z."/>
            <person name="Ruan X."/>
            <person name="Luo J."/>
            <person name="Chen J."/>
            <person name="Zheng J."/>
            <person name="Tang J."/>
        </authorList>
    </citation>
    <scope>NUCLEOTIDE SEQUENCE</scope>
    <source>
        <strain evidence="5">LLDRA6</strain>
    </source>
</reference>
<keyword evidence="1" id="KW-0175">Coiled coil</keyword>
<dbReference type="EMBL" id="CP067099">
    <property type="protein sequence ID" value="QQO63690.1"/>
    <property type="molecule type" value="Genomic_DNA"/>
</dbReference>
<gene>
    <name evidence="7" type="ORF">JI723_06880</name>
    <name evidence="3" type="ORF">JI723_09700</name>
    <name evidence="4" type="ORF">JI723_10125</name>
    <name evidence="5" type="ORF">JI723_12430</name>
    <name evidence="6" type="ORF">JI723_14450</name>
</gene>
<dbReference type="InterPro" id="IPR036397">
    <property type="entry name" value="RNaseH_sf"/>
</dbReference>
<proteinExistence type="predicted"/>
<dbReference type="PROSITE" id="PS50994">
    <property type="entry name" value="INTEGRASE"/>
    <property type="match status" value="1"/>
</dbReference>
<evidence type="ECO:0000313" key="4">
    <source>
        <dbReference type="EMBL" id="QQO60680.1"/>
    </source>
</evidence>
<organism evidence="5 8">
    <name type="scientific">Providencia manganoxydans</name>
    <dbReference type="NCBI Taxonomy" id="2923283"/>
    <lineage>
        <taxon>Bacteria</taxon>
        <taxon>Pseudomonadati</taxon>
        <taxon>Pseudomonadota</taxon>
        <taxon>Gammaproteobacteria</taxon>
        <taxon>Enterobacterales</taxon>
        <taxon>Morganellaceae</taxon>
        <taxon>Providencia</taxon>
    </lineage>
</organism>
<feature type="domain" description="Integrase catalytic" evidence="2">
    <location>
        <begin position="241"/>
        <end position="402"/>
    </location>
</feature>
<dbReference type="GeneID" id="92279942"/>
<evidence type="ECO:0000256" key="1">
    <source>
        <dbReference type="SAM" id="Coils"/>
    </source>
</evidence>
<evidence type="ECO:0000259" key="2">
    <source>
        <dbReference type="PROSITE" id="PS50994"/>
    </source>
</evidence>
<dbReference type="SUPFAM" id="SSF46689">
    <property type="entry name" value="Homeodomain-like"/>
    <property type="match status" value="1"/>
</dbReference>
<dbReference type="InterPro" id="IPR012337">
    <property type="entry name" value="RNaseH-like_sf"/>
</dbReference>
<dbReference type="PANTHER" id="PTHR46889:SF5">
    <property type="entry name" value="INTEGRASE PROTEIN"/>
    <property type="match status" value="1"/>
</dbReference>
<dbReference type="Proteomes" id="UP000596157">
    <property type="component" value="Chromosome"/>
</dbReference>
<evidence type="ECO:0000313" key="3">
    <source>
        <dbReference type="EMBL" id="QQO60600.1"/>
    </source>
</evidence>
<dbReference type="EMBL" id="CP067099">
    <property type="protein sequence ID" value="QQO61462.1"/>
    <property type="molecule type" value="Genomic_DNA"/>
</dbReference>
<dbReference type="InterPro" id="IPR050900">
    <property type="entry name" value="Transposase_IS3/IS150/IS904"/>
</dbReference>
<evidence type="ECO:0000313" key="6">
    <source>
        <dbReference type="EMBL" id="QQO61462.1"/>
    </source>
</evidence>
<dbReference type="RefSeq" id="WP_319069321.1">
    <property type="nucleotide sequence ID" value="NZ_CP067099.1"/>
</dbReference>
<dbReference type="EMBL" id="CP067099">
    <property type="protein sequence ID" value="QQO61099.1"/>
    <property type="molecule type" value="Genomic_DNA"/>
</dbReference>
<dbReference type="PANTHER" id="PTHR46889">
    <property type="entry name" value="TRANSPOSASE INSF FOR INSERTION SEQUENCE IS3B-RELATED"/>
    <property type="match status" value="1"/>
</dbReference>
<reference evidence="5" key="3">
    <citation type="journal article" date="2022" name="Arch. Microbiol.">
        <title>A soil-borne Mn(II)-oxidizing bacterium of Providencia sp. exploits a strategy of superoxide production coupled to hydrogen peroxide consumption to generate Mn oxides.</title>
        <authorList>
            <person name="Chen S."/>
            <person name="Ding Z."/>
            <person name="Chen J."/>
            <person name="Luo J."/>
            <person name="Ruan X."/>
            <person name="Li Z."/>
            <person name="Liao F."/>
            <person name="He J."/>
            <person name="Li D."/>
        </authorList>
    </citation>
    <scope>NUCLEOTIDE SEQUENCE</scope>
    <source>
        <strain evidence="5">LLDRA6</strain>
    </source>
</reference>
<evidence type="ECO:0000313" key="8">
    <source>
        <dbReference type="Proteomes" id="UP000596157"/>
    </source>
</evidence>
<dbReference type="InterPro" id="IPR009057">
    <property type="entry name" value="Homeodomain-like_sf"/>
</dbReference>
<reference evidence="8" key="2">
    <citation type="submission" date="2021-01" db="EMBL/GenBank/DDBJ databases">
        <title>Providencia vermicola LLDRA6, a soil-borne Mn(II)-oxidizing bacterium, exploits a strategy of superoxide production coupled to hydrogen peroxide consumption to generate Mn oxides, as revealed by transcriptional up-regulation of genes for phenylacetic acid catabolism.</title>
        <authorList>
            <person name="Chen S."/>
            <person name="Ding Z."/>
            <person name="Chen J."/>
            <person name="Luo J."/>
            <person name="Ruan X."/>
            <person name="Li Z."/>
            <person name="Liao F."/>
            <person name="He J."/>
            <person name="Li D."/>
        </authorList>
    </citation>
    <scope>NUCLEOTIDE SEQUENCE [LARGE SCALE GENOMIC DNA]</scope>
    <source>
        <strain evidence="8">LLDRA6</strain>
    </source>
</reference>
<accession>A0ABX7AB64</accession>
<dbReference type="Gene3D" id="3.30.420.10">
    <property type="entry name" value="Ribonuclease H-like superfamily/Ribonuclease H"/>
    <property type="match status" value="1"/>
</dbReference>
<dbReference type="NCBIfam" id="NF033516">
    <property type="entry name" value="transpos_IS3"/>
    <property type="match status" value="1"/>
</dbReference>
<dbReference type="InterPro" id="IPR036388">
    <property type="entry name" value="WH-like_DNA-bd_sf"/>
</dbReference>
<keyword evidence="8" id="KW-1185">Reference proteome</keyword>
<feature type="coiled-coil region" evidence="1">
    <location>
        <begin position="78"/>
        <end position="105"/>
    </location>
</feature>
<protein>
    <submittedName>
        <fullName evidence="5">IS3 family transposase</fullName>
    </submittedName>
</protein>
<dbReference type="EMBL" id="CP067099">
    <property type="protein sequence ID" value="QQO60680.1"/>
    <property type="molecule type" value="Genomic_DNA"/>
</dbReference>
<dbReference type="InterPro" id="IPR048020">
    <property type="entry name" value="Transpos_IS3"/>
</dbReference>
<dbReference type="InterPro" id="IPR001584">
    <property type="entry name" value="Integrase_cat-core"/>
</dbReference>
<dbReference type="Gene3D" id="1.10.10.10">
    <property type="entry name" value="Winged helix-like DNA-binding domain superfamily/Winged helix DNA-binding domain"/>
    <property type="match status" value="1"/>
</dbReference>